<keyword evidence="10" id="KW-1185">Reference proteome</keyword>
<keyword evidence="4 7" id="KW-1133">Transmembrane helix</keyword>
<comment type="similarity">
    <text evidence="2">Belongs to the CDC50/LEM3 family.</text>
</comment>
<feature type="compositionally biased region" description="Polar residues" evidence="6">
    <location>
        <begin position="807"/>
        <end position="838"/>
    </location>
</feature>
<evidence type="ECO:0000256" key="5">
    <source>
        <dbReference type="ARBA" id="ARBA00023136"/>
    </source>
</evidence>
<comment type="caution">
    <text evidence="9">The sequence shown here is derived from an EMBL/GenBank/DDBJ whole genome shotgun (WGS) entry which is preliminary data.</text>
</comment>
<dbReference type="PANTHER" id="PTHR10926:SF0">
    <property type="entry name" value="CDC50, ISOFORM A"/>
    <property type="match status" value="1"/>
</dbReference>
<feature type="region of interest" description="Disordered" evidence="6">
    <location>
        <begin position="708"/>
        <end position="838"/>
    </location>
</feature>
<reference evidence="9 10" key="1">
    <citation type="journal article" date="2017" name="Mycologia">
        <title>Bifiguratus adelaidae, gen. et sp. nov., a new member of Mucoromycotina in endophytic and soil-dwelling habitats.</title>
        <authorList>
            <person name="Torres-Cruz T.J."/>
            <person name="Billingsley Tobias T.L."/>
            <person name="Almatruk M."/>
            <person name="Hesse C."/>
            <person name="Kuske C.R."/>
            <person name="Desiro A."/>
            <person name="Benucci G.M."/>
            <person name="Bonito G."/>
            <person name="Stajich J.E."/>
            <person name="Dunlap C."/>
            <person name="Arnold A.E."/>
            <person name="Porras-Alfaro A."/>
        </authorList>
    </citation>
    <scope>NUCLEOTIDE SEQUENCE [LARGE SCALE GENOMIC DNA]</scope>
    <source>
        <strain evidence="9 10">AZ0501</strain>
    </source>
</reference>
<evidence type="ECO:0000256" key="7">
    <source>
        <dbReference type="SAM" id="Phobius"/>
    </source>
</evidence>
<dbReference type="GO" id="GO:0005794">
    <property type="term" value="C:Golgi apparatus"/>
    <property type="evidence" value="ECO:0007669"/>
    <property type="project" value="TreeGrafter"/>
</dbReference>
<dbReference type="Proteomes" id="UP000242875">
    <property type="component" value="Unassembled WGS sequence"/>
</dbReference>
<evidence type="ECO:0000256" key="2">
    <source>
        <dbReference type="ARBA" id="ARBA00009457"/>
    </source>
</evidence>
<evidence type="ECO:0000259" key="8">
    <source>
        <dbReference type="PROSITE" id="PS50086"/>
    </source>
</evidence>
<feature type="compositionally biased region" description="Low complexity" evidence="6">
    <location>
        <begin position="368"/>
        <end position="377"/>
    </location>
</feature>
<dbReference type="PANTHER" id="PTHR10926">
    <property type="entry name" value="CELL CYCLE CONTROL PROTEIN 50"/>
    <property type="match status" value="1"/>
</dbReference>
<keyword evidence="5 7" id="KW-0472">Membrane</keyword>
<dbReference type="GO" id="GO:0005886">
    <property type="term" value="C:plasma membrane"/>
    <property type="evidence" value="ECO:0007669"/>
    <property type="project" value="TreeGrafter"/>
</dbReference>
<dbReference type="Pfam" id="PF00566">
    <property type="entry name" value="RabGAP-TBC"/>
    <property type="match status" value="1"/>
</dbReference>
<gene>
    <name evidence="9" type="ORF">BZG36_04602</name>
</gene>
<feature type="compositionally biased region" description="Polar residues" evidence="6">
    <location>
        <begin position="790"/>
        <end position="799"/>
    </location>
</feature>
<dbReference type="InterPro" id="IPR005045">
    <property type="entry name" value="CDC50/LEM3_fam"/>
</dbReference>
<dbReference type="InterPro" id="IPR000195">
    <property type="entry name" value="Rab-GAP-TBC_dom"/>
</dbReference>
<organism evidence="9 10">
    <name type="scientific">Bifiguratus adelaidae</name>
    <dbReference type="NCBI Taxonomy" id="1938954"/>
    <lineage>
        <taxon>Eukaryota</taxon>
        <taxon>Fungi</taxon>
        <taxon>Fungi incertae sedis</taxon>
        <taxon>Mucoromycota</taxon>
        <taxon>Mucoromycotina</taxon>
        <taxon>Endogonomycetes</taxon>
        <taxon>Endogonales</taxon>
        <taxon>Endogonales incertae sedis</taxon>
        <taxon>Bifiguratus</taxon>
    </lineage>
</organism>
<dbReference type="InterPro" id="IPR035969">
    <property type="entry name" value="Rab-GAP_TBC_sf"/>
</dbReference>
<feature type="region of interest" description="Disordered" evidence="6">
    <location>
        <begin position="151"/>
        <end position="249"/>
    </location>
</feature>
<dbReference type="OrthoDB" id="27140at2759"/>
<feature type="compositionally biased region" description="Polar residues" evidence="6">
    <location>
        <begin position="204"/>
        <end position="223"/>
    </location>
</feature>
<evidence type="ECO:0000256" key="6">
    <source>
        <dbReference type="SAM" id="MobiDB-lite"/>
    </source>
</evidence>
<dbReference type="GO" id="GO:0005783">
    <property type="term" value="C:endoplasmic reticulum"/>
    <property type="evidence" value="ECO:0007669"/>
    <property type="project" value="TreeGrafter"/>
</dbReference>
<name>A0A261XWF8_9FUNG</name>
<proteinExistence type="inferred from homology"/>
<accession>A0A261XWF8</accession>
<feature type="transmembrane region" description="Helical" evidence="7">
    <location>
        <begin position="918"/>
        <end position="940"/>
    </location>
</feature>
<evidence type="ECO:0000256" key="4">
    <source>
        <dbReference type="ARBA" id="ARBA00022989"/>
    </source>
</evidence>
<dbReference type="AlphaFoldDB" id="A0A261XWF8"/>
<dbReference type="Gene3D" id="1.10.8.270">
    <property type="entry name" value="putative rabgap domain of human tbc1 domain family member 14 like domains"/>
    <property type="match status" value="1"/>
</dbReference>
<evidence type="ECO:0000256" key="3">
    <source>
        <dbReference type="ARBA" id="ARBA00022692"/>
    </source>
</evidence>
<comment type="subcellular location">
    <subcellularLocation>
        <location evidence="1">Membrane</location>
        <topology evidence="1">Multi-pass membrane protein</topology>
    </subcellularLocation>
</comment>
<protein>
    <recommendedName>
        <fullName evidence="8">Rab-GAP TBC domain-containing protein</fullName>
    </recommendedName>
</protein>
<keyword evidence="3 7" id="KW-0812">Transmembrane</keyword>
<evidence type="ECO:0000313" key="10">
    <source>
        <dbReference type="Proteomes" id="UP000242875"/>
    </source>
</evidence>
<feature type="domain" description="Rab-GAP TBC" evidence="8">
    <location>
        <begin position="41"/>
        <end position="572"/>
    </location>
</feature>
<dbReference type="EMBL" id="MVBO01000132">
    <property type="protein sequence ID" value="OZJ02699.1"/>
    <property type="molecule type" value="Genomic_DNA"/>
</dbReference>
<dbReference type="SUPFAM" id="SSF47923">
    <property type="entry name" value="Ypt/Rab-GAP domain of gyp1p"/>
    <property type="match status" value="3"/>
</dbReference>
<feature type="compositionally biased region" description="Polar residues" evidence="6">
    <location>
        <begin position="746"/>
        <end position="781"/>
    </location>
</feature>
<dbReference type="SMART" id="SM00164">
    <property type="entry name" value="TBC"/>
    <property type="match status" value="1"/>
</dbReference>
<feature type="region of interest" description="Disordered" evidence="6">
    <location>
        <begin position="343"/>
        <end position="425"/>
    </location>
</feature>
<feature type="transmembrane region" description="Helical" evidence="7">
    <location>
        <begin position="1220"/>
        <end position="1242"/>
    </location>
</feature>
<feature type="compositionally biased region" description="Polar residues" evidence="6">
    <location>
        <begin position="387"/>
        <end position="412"/>
    </location>
</feature>
<evidence type="ECO:0000313" key="9">
    <source>
        <dbReference type="EMBL" id="OZJ02699.1"/>
    </source>
</evidence>
<dbReference type="PROSITE" id="PS50086">
    <property type="entry name" value="TBC_RABGAP"/>
    <property type="match status" value="1"/>
</dbReference>
<dbReference type="Pfam" id="PF03381">
    <property type="entry name" value="CDC50"/>
    <property type="match status" value="1"/>
</dbReference>
<evidence type="ECO:0000256" key="1">
    <source>
        <dbReference type="ARBA" id="ARBA00004141"/>
    </source>
</evidence>
<feature type="compositionally biased region" description="Acidic residues" evidence="6">
    <location>
        <begin position="413"/>
        <end position="425"/>
    </location>
</feature>
<feature type="region of interest" description="Disordered" evidence="6">
    <location>
        <begin position="266"/>
        <end position="292"/>
    </location>
</feature>
<dbReference type="Gene3D" id="1.10.472.80">
    <property type="entry name" value="Ypt/Rab-GAP domain of gyp1p, domain 3"/>
    <property type="match status" value="1"/>
</dbReference>
<sequence>MPYKDRLLYFEQTLAVSSENDEQNAVIDMGKFKEMCFHGIPDKVGIRQTAWKLLLGNIPADKRQWKSVLKENRQAYYMWIKELLVDPGDEQVEKSAEDHPLSPERSSKWANYFIDNTILEQIDKDVRRTLPDFAFFQSAVPLNPLNPLSPAYKEDAAHKSNGPSPRHARAANSDCIAESGRPGAQRRASLSHMSCGLRRRPSDPSFSATPCSDVQASELTTNGLIPRHNGSTDAHRPQLSQTRSSPGPRKMQIEQIDKQTMAADPLGAIEGTPGTPAGSKQGIAPMSDITLSTGHKGEDVLISPITTRRSIFKRIAHLNRDFGAREHQRDSIRAAKRRSRYDNMHISAITTPELSGIESEGGSGTNASSPSSTRTSSPQPPSPSLSINNRNLPSDSHKSTPNPNRTLVSPLSSDDEGLPGNDEESQATVDLHWEAIERILFVYAKLNPGVGYVQGMNELLGPIYYLFAHDTSSLEAQAHAEADSFFAFASLMSQVRDHFVRTLDTDACTGIGATMRRLNLQLKWLDPILWKNMQDKEIKEQYYAFRWITVLLAQELSLPDVIRLWDSVFADGFGEDDGKGIEKLGFFLDFLTAMVTSVRTTILTGDFSETVRVLQNYPITDLEPVIARAYKIHQRRRERQYKEQAEGYNPYLDADMEESEKSPADQATAALAAPHLRSNRSSFSSLTVRRESIDDLLKGFTWGSGAYYGTKGPVSRAPPTSGPRARQLNRNSQDSSQHRISLPTKMATSWSPTDTPTTETRSNNAAPIDYSSPQSDPPKTSGSRHRPFLTPNSVLNDSKGTNHHASESISPLDTSPNHSTSKSSALRETISRSETSSVPSSNIFRRFSQMMMDVKLESTAESNFKLALIFSTLFLVLARAMGKSKDKDTEETKSRRPADSAFKQQRLRAWQPILTPKTVLPTFFIIGLIFAPIGGVLYWASNRVNELVIDYTHCNQVSSQTNVPSSAYSASFSSSFNTTNPMYNSTTQAYTTFTNTKPNVNNLSITRCTLQFTIPQDLQPPVFIYYRLTNFYQNHRRYVKSYDANQLLGSAVPAGSLSCNQLVSNDAGKIYYPCGLIANSQFNDTISPFRSISTAGSIYNFSTIGIAWPSDQRKYGKTNYNTSQIVPPPNWQPHYPGGQYKDGDPIFGPPDLEMDEPFQVWMRTAGLPDFRKLWGRNDGQVLTAGTYQVDIDMNFDTTEYSGTKSLVISTTSALGGKNPFLGIAYIVVGCLSVLLGLVFTLVHCIKPRKLGDLSYLSWNKDVGARAPIHQD</sequence>
<feature type="compositionally biased region" description="Polar residues" evidence="6">
    <location>
        <begin position="728"/>
        <end position="739"/>
    </location>
</feature>